<protein>
    <submittedName>
        <fullName evidence="1">Uncharacterized protein</fullName>
    </submittedName>
</protein>
<dbReference type="AlphaFoldDB" id="A0A256GGH3"/>
<evidence type="ECO:0000313" key="1">
    <source>
        <dbReference type="EMBL" id="OYR25986.1"/>
    </source>
</evidence>
<name>A0A256GGH3_9HYPH</name>
<organism evidence="1 2">
    <name type="scientific">Brucella lupini</name>
    <dbReference type="NCBI Taxonomy" id="255457"/>
    <lineage>
        <taxon>Bacteria</taxon>
        <taxon>Pseudomonadati</taxon>
        <taxon>Pseudomonadota</taxon>
        <taxon>Alphaproteobacteria</taxon>
        <taxon>Hyphomicrobiales</taxon>
        <taxon>Brucellaceae</taxon>
        <taxon>Brucella/Ochrobactrum group</taxon>
        <taxon>Brucella</taxon>
    </lineage>
</organism>
<dbReference type="EMBL" id="NNRN01000056">
    <property type="protein sequence ID" value="OYR25986.1"/>
    <property type="molecule type" value="Genomic_DNA"/>
</dbReference>
<evidence type="ECO:0000313" key="2">
    <source>
        <dbReference type="Proteomes" id="UP000216363"/>
    </source>
</evidence>
<gene>
    <name evidence="1" type="ORF">CES86_4040</name>
</gene>
<comment type="caution">
    <text evidence="1">The sequence shown here is derived from an EMBL/GenBank/DDBJ whole genome shotgun (WGS) entry which is preliminary data.</text>
</comment>
<proteinExistence type="predicted"/>
<dbReference type="Proteomes" id="UP000216363">
    <property type="component" value="Unassembled WGS sequence"/>
</dbReference>
<accession>A0A256GGH3</accession>
<reference evidence="1 2" key="1">
    <citation type="submission" date="2017-07" db="EMBL/GenBank/DDBJ databases">
        <title>Draft genome of Ochrobactrum lupini type strain LUP21.</title>
        <authorList>
            <person name="Krzyzanowska D.M."/>
            <person name="Jafra S."/>
        </authorList>
    </citation>
    <scope>NUCLEOTIDE SEQUENCE [LARGE SCALE GENOMIC DNA]</scope>
    <source>
        <strain evidence="1 2">LUP21</strain>
    </source>
</reference>
<sequence>MISLSINLPVRAKTDLVLPASRHATALATINRTLPNDQNTRLVLLHASFSQVVVGPMNMQA</sequence>